<comment type="caution">
    <text evidence="10">The sequence shown here is derived from an EMBL/GenBank/DDBJ whole genome shotgun (WGS) entry which is preliminary data.</text>
</comment>
<feature type="transmembrane region" description="Helical" evidence="8">
    <location>
        <begin position="61"/>
        <end position="83"/>
    </location>
</feature>
<dbReference type="InterPro" id="IPR000298">
    <property type="entry name" value="Cyt_c_oxidase-like_su3"/>
</dbReference>
<dbReference type="EMBL" id="JACHIP010000001">
    <property type="protein sequence ID" value="MBB5055810.1"/>
    <property type="molecule type" value="Genomic_DNA"/>
</dbReference>
<keyword evidence="4 7" id="KW-0812">Transmembrane</keyword>
<feature type="transmembrane region" description="Helical" evidence="8">
    <location>
        <begin position="24"/>
        <end position="49"/>
    </location>
</feature>
<dbReference type="PROSITE" id="PS50253">
    <property type="entry name" value="COX3"/>
    <property type="match status" value="1"/>
</dbReference>
<evidence type="ECO:0000256" key="5">
    <source>
        <dbReference type="ARBA" id="ARBA00022989"/>
    </source>
</evidence>
<dbReference type="GO" id="GO:0004129">
    <property type="term" value="F:cytochrome-c oxidase activity"/>
    <property type="evidence" value="ECO:0007669"/>
    <property type="project" value="InterPro"/>
</dbReference>
<feature type="domain" description="Heme-copper oxidase subunit III family profile" evidence="9">
    <location>
        <begin position="25"/>
        <end position="200"/>
    </location>
</feature>
<comment type="similarity">
    <text evidence="2 7">Belongs to the cytochrome c oxidase subunit 3 family.</text>
</comment>
<evidence type="ECO:0000256" key="8">
    <source>
        <dbReference type="SAM" id="Phobius"/>
    </source>
</evidence>
<feature type="transmembrane region" description="Helical" evidence="8">
    <location>
        <begin position="95"/>
        <end position="114"/>
    </location>
</feature>
<evidence type="ECO:0000256" key="3">
    <source>
        <dbReference type="ARBA" id="ARBA00022475"/>
    </source>
</evidence>
<feature type="transmembrane region" description="Helical" evidence="8">
    <location>
        <begin position="135"/>
        <end position="159"/>
    </location>
</feature>
<reference evidence="10 11" key="1">
    <citation type="submission" date="2020-08" db="EMBL/GenBank/DDBJ databases">
        <title>Genomic Encyclopedia of Type Strains, Phase IV (KMG-V): Genome sequencing to study the core and pangenomes of soil and plant-associated prokaryotes.</title>
        <authorList>
            <person name="Whitman W."/>
        </authorList>
    </citation>
    <scope>NUCLEOTIDE SEQUENCE [LARGE SCALE GENOMIC DNA]</scope>
    <source>
        <strain evidence="10 11">M8UP14</strain>
    </source>
</reference>
<evidence type="ECO:0000256" key="1">
    <source>
        <dbReference type="ARBA" id="ARBA00004651"/>
    </source>
</evidence>
<dbReference type="SUPFAM" id="SSF81452">
    <property type="entry name" value="Cytochrome c oxidase subunit III-like"/>
    <property type="match status" value="1"/>
</dbReference>
<name>A0A7W7Z9K8_9BACT</name>
<evidence type="ECO:0000256" key="2">
    <source>
        <dbReference type="ARBA" id="ARBA00010581"/>
    </source>
</evidence>
<proteinExistence type="inferred from homology"/>
<sequence length="200" mass="21933">MSQSEAVVIPQAPVEEWKLPSKGVVGMACLIIAEAAIFIIFVVAYLYYVGKSLSGPTPKDVLEIPILTSICLLSSSITVHYAVSSLHKGARSATSLWLALTVLLGGIFLVGTGMEWHKLIVDDHLTIRTNLFGTTFYSLVGLHATHVVVGLIMLTLALIFSLNGKMNSMHTEKLEVLSIYWHFVDAVWVIVFLVVYVFGR</sequence>
<dbReference type="InterPro" id="IPR013833">
    <property type="entry name" value="Cyt_c_oxidase_su3_a-hlx"/>
</dbReference>
<keyword evidence="5 8" id="KW-1133">Transmembrane helix</keyword>
<dbReference type="PANTHER" id="PTHR11403">
    <property type="entry name" value="CYTOCHROME C OXIDASE SUBUNIT III"/>
    <property type="match status" value="1"/>
</dbReference>
<dbReference type="InterPro" id="IPR024791">
    <property type="entry name" value="Cyt_c/ubiquinol_Oxase_su3"/>
</dbReference>
<dbReference type="Gene3D" id="1.20.120.80">
    <property type="entry name" value="Cytochrome c oxidase, subunit III, four-helix bundle"/>
    <property type="match status" value="1"/>
</dbReference>
<dbReference type="Pfam" id="PF00510">
    <property type="entry name" value="COX3"/>
    <property type="match status" value="1"/>
</dbReference>
<evidence type="ECO:0000256" key="4">
    <source>
        <dbReference type="ARBA" id="ARBA00022692"/>
    </source>
</evidence>
<organism evidence="10 11">
    <name type="scientific">Granulicella aggregans</name>
    <dbReference type="NCBI Taxonomy" id="474949"/>
    <lineage>
        <taxon>Bacteria</taxon>
        <taxon>Pseudomonadati</taxon>
        <taxon>Acidobacteriota</taxon>
        <taxon>Terriglobia</taxon>
        <taxon>Terriglobales</taxon>
        <taxon>Acidobacteriaceae</taxon>
        <taxon>Granulicella</taxon>
    </lineage>
</organism>
<dbReference type="EC" id="1.10.3.-" evidence="10"/>
<evidence type="ECO:0000313" key="10">
    <source>
        <dbReference type="EMBL" id="MBB5055810.1"/>
    </source>
</evidence>
<dbReference type="AlphaFoldDB" id="A0A7W7Z9K8"/>
<keyword evidence="10" id="KW-0560">Oxidoreductase</keyword>
<evidence type="ECO:0000259" key="9">
    <source>
        <dbReference type="PROSITE" id="PS50253"/>
    </source>
</evidence>
<evidence type="ECO:0000313" key="11">
    <source>
        <dbReference type="Proteomes" id="UP000540989"/>
    </source>
</evidence>
<keyword evidence="3" id="KW-1003">Cell membrane</keyword>
<keyword evidence="6 8" id="KW-0472">Membrane</keyword>
<gene>
    <name evidence="10" type="ORF">HDF16_000479</name>
</gene>
<accession>A0A7W7Z9K8</accession>
<keyword evidence="11" id="KW-1185">Reference proteome</keyword>
<dbReference type="GO" id="GO:0019646">
    <property type="term" value="P:aerobic electron transport chain"/>
    <property type="evidence" value="ECO:0007669"/>
    <property type="project" value="InterPro"/>
</dbReference>
<evidence type="ECO:0000256" key="6">
    <source>
        <dbReference type="ARBA" id="ARBA00023136"/>
    </source>
</evidence>
<dbReference type="GO" id="GO:0005886">
    <property type="term" value="C:plasma membrane"/>
    <property type="evidence" value="ECO:0007669"/>
    <property type="project" value="UniProtKB-SubCell"/>
</dbReference>
<dbReference type="PANTHER" id="PTHR11403:SF2">
    <property type="entry name" value="CYTOCHROME BO(3) UBIQUINOL OXIDASE SUBUNIT 3"/>
    <property type="match status" value="1"/>
</dbReference>
<feature type="transmembrane region" description="Helical" evidence="8">
    <location>
        <begin position="179"/>
        <end position="199"/>
    </location>
</feature>
<dbReference type="RefSeq" id="WP_184213556.1">
    <property type="nucleotide sequence ID" value="NZ_JACHIP010000001.1"/>
</dbReference>
<comment type="subcellular location">
    <subcellularLocation>
        <location evidence="1 7">Cell membrane</location>
        <topology evidence="1 7">Multi-pass membrane protein</topology>
    </subcellularLocation>
</comment>
<dbReference type="Proteomes" id="UP000540989">
    <property type="component" value="Unassembled WGS sequence"/>
</dbReference>
<dbReference type="InterPro" id="IPR035973">
    <property type="entry name" value="Cyt_c_oxidase_su3-like_sf"/>
</dbReference>
<protein>
    <submittedName>
        <fullName evidence="10">Cytochrome c oxidase subunit 3/cytochrome o ubiquinol oxidase subunit 3</fullName>
        <ecNumber evidence="10">1.10.3.-</ecNumber>
    </submittedName>
</protein>
<evidence type="ECO:0000256" key="7">
    <source>
        <dbReference type="RuleBase" id="RU003376"/>
    </source>
</evidence>
<dbReference type="CDD" id="cd00386">
    <property type="entry name" value="Heme_Cu_Oxidase_III_like"/>
    <property type="match status" value="1"/>
</dbReference>
<dbReference type="GO" id="GO:0016491">
    <property type="term" value="F:oxidoreductase activity"/>
    <property type="evidence" value="ECO:0007669"/>
    <property type="project" value="UniProtKB-KW"/>
</dbReference>